<gene>
    <name evidence="1" type="ORF">JCM16418_606</name>
</gene>
<sequence>MFYVFHNRTNSIAEFYWFASYFICEMKVWNEMKSGMGFFGDIEMLHIYEELENLIVFKNKLPNGHWLAASPADVATDQSLMNCMNTYKRRAPFTIEQINRFIQNNQDMFFKIE</sequence>
<keyword evidence="2" id="KW-1185">Reference proteome</keyword>
<evidence type="ECO:0000313" key="2">
    <source>
        <dbReference type="Proteomes" id="UP000019364"/>
    </source>
</evidence>
<dbReference type="STRING" id="1236976.JCM16418_606"/>
<organism evidence="1 2">
    <name type="scientific">Paenibacillus pini JCM 16418</name>
    <dbReference type="NCBI Taxonomy" id="1236976"/>
    <lineage>
        <taxon>Bacteria</taxon>
        <taxon>Bacillati</taxon>
        <taxon>Bacillota</taxon>
        <taxon>Bacilli</taxon>
        <taxon>Bacillales</taxon>
        <taxon>Paenibacillaceae</taxon>
        <taxon>Paenibacillus</taxon>
    </lineage>
</organism>
<protein>
    <submittedName>
        <fullName evidence="1">Uncharacterized protein</fullName>
    </submittedName>
</protein>
<reference evidence="1 2" key="1">
    <citation type="journal article" date="2014" name="Genome Announc.">
        <title>Draft Genome Sequence of Paenibacillus pini JCM 16418T, Isolated from the Rhizosphere of Pine Tree.</title>
        <authorList>
            <person name="Yuki M."/>
            <person name="Oshima K."/>
            <person name="Suda W."/>
            <person name="Oshida Y."/>
            <person name="Kitamura K."/>
            <person name="Iida Y."/>
            <person name="Hattori M."/>
            <person name="Ohkuma M."/>
        </authorList>
    </citation>
    <scope>NUCLEOTIDE SEQUENCE [LARGE SCALE GENOMIC DNA]</scope>
    <source>
        <strain evidence="1 2">JCM 16418</strain>
    </source>
</reference>
<dbReference type="Proteomes" id="UP000019364">
    <property type="component" value="Unassembled WGS sequence"/>
</dbReference>
<evidence type="ECO:0000313" key="1">
    <source>
        <dbReference type="EMBL" id="GAF06636.1"/>
    </source>
</evidence>
<accession>W7YQ04</accession>
<proteinExistence type="predicted"/>
<name>W7YQ04_9BACL</name>
<comment type="caution">
    <text evidence="1">The sequence shown here is derived from an EMBL/GenBank/DDBJ whole genome shotgun (WGS) entry which is preliminary data.</text>
</comment>
<dbReference type="EMBL" id="BAVZ01000001">
    <property type="protein sequence ID" value="GAF06636.1"/>
    <property type="molecule type" value="Genomic_DNA"/>
</dbReference>
<dbReference type="AlphaFoldDB" id="W7YQ04"/>